<keyword evidence="3" id="KW-1185">Reference proteome</keyword>
<evidence type="ECO:0000313" key="2">
    <source>
        <dbReference type="EMBL" id="EXJ75109.1"/>
    </source>
</evidence>
<feature type="compositionally biased region" description="Polar residues" evidence="1">
    <location>
        <begin position="193"/>
        <end position="205"/>
    </location>
</feature>
<dbReference type="RefSeq" id="XP_007740611.1">
    <property type="nucleotide sequence ID" value="XM_007742421.1"/>
</dbReference>
<sequence length="412" mass="46088">MDEDGVRPSRHIPPHGQPSQHGYSVNGTATDLPENKFSPESDRRLEGNSLENAALELYADISLSRAHFLLFNSDRDDVGAQENLFDRGKEVLEEAVLLCFSGQYSVSKALVGKCWYLRGFLADVSGDDENALRCFIQATNLDENYKTLQRVRWHLQRQEDVELFEAWDEPDQPIETIDIEYRLGEPDSANDMAPTTSTPSSDRSNFRQSDLYHYLMYDINHKDLKEGQLLECDPLAVTTSYRLQHLPPIATPYNANLMDSVDALVQEIINGPGAATRASRDTHDALKGFKNSPVKDPFLVRLEDSKKKAKMEADDRIRHIQEARARQSSAHSRRLSGPEILLSDTPSISEEHSPITHAEDGTASRPKLLINTRGTRRRSTSSKSSRGSPGLLSPLRKTFLPGDVQDDADGSS</sequence>
<feature type="region of interest" description="Disordered" evidence="1">
    <location>
        <begin position="185"/>
        <end position="205"/>
    </location>
</feature>
<reference evidence="2 3" key="1">
    <citation type="submission" date="2013-03" db="EMBL/GenBank/DDBJ databases">
        <title>The Genome Sequence of Cladophialophora psammophila CBS 110553.</title>
        <authorList>
            <consortium name="The Broad Institute Genomics Platform"/>
            <person name="Cuomo C."/>
            <person name="de Hoog S."/>
            <person name="Gorbushina A."/>
            <person name="Walker B."/>
            <person name="Young S.K."/>
            <person name="Zeng Q."/>
            <person name="Gargeya S."/>
            <person name="Fitzgerald M."/>
            <person name="Haas B."/>
            <person name="Abouelleil A."/>
            <person name="Allen A.W."/>
            <person name="Alvarado L."/>
            <person name="Arachchi H.M."/>
            <person name="Berlin A.M."/>
            <person name="Chapman S.B."/>
            <person name="Gainer-Dewar J."/>
            <person name="Goldberg J."/>
            <person name="Griggs A."/>
            <person name="Gujja S."/>
            <person name="Hansen M."/>
            <person name="Howarth C."/>
            <person name="Imamovic A."/>
            <person name="Ireland A."/>
            <person name="Larimer J."/>
            <person name="McCowan C."/>
            <person name="Murphy C."/>
            <person name="Pearson M."/>
            <person name="Poon T.W."/>
            <person name="Priest M."/>
            <person name="Roberts A."/>
            <person name="Saif S."/>
            <person name="Shea T."/>
            <person name="Sisk P."/>
            <person name="Sykes S."/>
            <person name="Wortman J."/>
            <person name="Nusbaum C."/>
            <person name="Birren B."/>
        </authorList>
    </citation>
    <scope>NUCLEOTIDE SEQUENCE [LARGE SCALE GENOMIC DNA]</scope>
    <source>
        <strain evidence="2 3">CBS 110553</strain>
    </source>
</reference>
<feature type="compositionally biased region" description="Basic and acidic residues" evidence="1">
    <location>
        <begin position="33"/>
        <end position="45"/>
    </location>
</feature>
<protein>
    <submittedName>
        <fullName evidence="2">Uncharacterized protein</fullName>
    </submittedName>
</protein>
<feature type="region of interest" description="Disordered" evidence="1">
    <location>
        <begin position="1"/>
        <end position="45"/>
    </location>
</feature>
<feature type="compositionally biased region" description="Low complexity" evidence="1">
    <location>
        <begin position="381"/>
        <end position="396"/>
    </location>
</feature>
<feature type="compositionally biased region" description="Basic and acidic residues" evidence="1">
    <location>
        <begin position="349"/>
        <end position="362"/>
    </location>
</feature>
<dbReference type="Proteomes" id="UP000019471">
    <property type="component" value="Unassembled WGS sequence"/>
</dbReference>
<dbReference type="OrthoDB" id="4158750at2759"/>
<dbReference type="AlphaFoldDB" id="W9XXV3"/>
<evidence type="ECO:0000313" key="3">
    <source>
        <dbReference type="Proteomes" id="UP000019471"/>
    </source>
</evidence>
<evidence type="ECO:0000256" key="1">
    <source>
        <dbReference type="SAM" id="MobiDB-lite"/>
    </source>
</evidence>
<feature type="compositionally biased region" description="Polar residues" evidence="1">
    <location>
        <begin position="17"/>
        <end position="29"/>
    </location>
</feature>
<feature type="region of interest" description="Disordered" evidence="1">
    <location>
        <begin position="323"/>
        <end position="412"/>
    </location>
</feature>
<dbReference type="HOGENOM" id="CLU_060358_0_0_1"/>
<proteinExistence type="predicted"/>
<name>W9XXV3_9EURO</name>
<gene>
    <name evidence="2" type="ORF">A1O5_01805</name>
</gene>
<dbReference type="GeneID" id="19186538"/>
<comment type="caution">
    <text evidence="2">The sequence shown here is derived from an EMBL/GenBank/DDBJ whole genome shotgun (WGS) entry which is preliminary data.</text>
</comment>
<accession>W9XXV3</accession>
<dbReference type="EMBL" id="AMGX01000002">
    <property type="protein sequence ID" value="EXJ75109.1"/>
    <property type="molecule type" value="Genomic_DNA"/>
</dbReference>
<organism evidence="2 3">
    <name type="scientific">Cladophialophora psammophila CBS 110553</name>
    <dbReference type="NCBI Taxonomy" id="1182543"/>
    <lineage>
        <taxon>Eukaryota</taxon>
        <taxon>Fungi</taxon>
        <taxon>Dikarya</taxon>
        <taxon>Ascomycota</taxon>
        <taxon>Pezizomycotina</taxon>
        <taxon>Eurotiomycetes</taxon>
        <taxon>Chaetothyriomycetidae</taxon>
        <taxon>Chaetothyriales</taxon>
        <taxon>Herpotrichiellaceae</taxon>
        <taxon>Cladophialophora</taxon>
    </lineage>
</organism>